<evidence type="ECO:0000256" key="10">
    <source>
        <dbReference type="SAM" id="Phobius"/>
    </source>
</evidence>
<feature type="domain" description="PASTA" evidence="12">
    <location>
        <begin position="431"/>
        <end position="499"/>
    </location>
</feature>
<dbReference type="PANTHER" id="PTHR43289:SF34">
    <property type="entry name" value="SERINE_THREONINE-PROTEIN KINASE YBDM-RELATED"/>
    <property type="match status" value="1"/>
</dbReference>
<keyword evidence="5 13" id="KW-0418">Kinase</keyword>
<keyword evidence="10" id="KW-1133">Transmembrane helix</keyword>
<feature type="transmembrane region" description="Helical" evidence="10">
    <location>
        <begin position="339"/>
        <end position="360"/>
    </location>
</feature>
<keyword evidence="14" id="KW-1185">Reference proteome</keyword>
<evidence type="ECO:0000259" key="12">
    <source>
        <dbReference type="PROSITE" id="PS51178"/>
    </source>
</evidence>
<dbReference type="Proteomes" id="UP000198833">
    <property type="component" value="Unassembled WGS sequence"/>
</dbReference>
<keyword evidence="2 13" id="KW-0723">Serine/threonine-protein kinase</keyword>
<evidence type="ECO:0000256" key="9">
    <source>
        <dbReference type="PROSITE-ProRule" id="PRU10141"/>
    </source>
</evidence>
<dbReference type="FunFam" id="3.30.200.20:FF:000035">
    <property type="entry name" value="Serine/threonine protein kinase Stk1"/>
    <property type="match status" value="1"/>
</dbReference>
<name>A0A1H8YYJ6_9LACT</name>
<dbReference type="Gene3D" id="3.30.200.20">
    <property type="entry name" value="Phosphorylase Kinase, domain 1"/>
    <property type="match status" value="1"/>
</dbReference>
<dbReference type="FunFam" id="1.10.510.10:FF:000021">
    <property type="entry name" value="Serine/threonine protein kinase"/>
    <property type="match status" value="1"/>
</dbReference>
<evidence type="ECO:0000256" key="7">
    <source>
        <dbReference type="ARBA" id="ARBA00047899"/>
    </source>
</evidence>
<dbReference type="InterPro" id="IPR000719">
    <property type="entry name" value="Prot_kinase_dom"/>
</dbReference>
<dbReference type="Gene3D" id="3.30.10.20">
    <property type="match status" value="3"/>
</dbReference>
<dbReference type="CDD" id="cd14014">
    <property type="entry name" value="STKc_PknB_like"/>
    <property type="match status" value="1"/>
</dbReference>
<dbReference type="Gene3D" id="2.60.40.2560">
    <property type="match status" value="1"/>
</dbReference>
<sequence>MIEIGDKLSGRYTITQSIGQGGMANVYLARDLILDRDVAVKVLRYDFQDNCEAIQRFQREAMAASQLLHHNIVEVYDVDQEDGQQYIVMEYVKGTDLKKFIKNNAPISLELVVSIMSQILSAIELAHKHGIIHRDIKPQNILITEDNQVKITDFGIAIALTDTSITQTNTLLGSVHYLSPEQARGGNATMKSDIYALGVVLYELITGSVPFDGESAVSIALKHFQEEFPRIKSRLDYVPQSLENVVLKATAKEAPNRYESVSGMLADLSTSLSTSRMFEEPFQARELLEQTRVVAPLKPSEAEKVLAEVSAEVEPLDESSYQTFDTVPPISKPHRKRHFLRAVLVAIILIALAVGAYFIYDQTVRYVSVPDVSGLSLSEANKALAEKNLKAGQEKKTWDDSLPVGTVIKSQPESGERVEKNQTVDLIVSSGKQQVELGNYVGQQYEPIRRMLTESDFIVDRRDWATSNPDEAGMILEQSIAPGTHVIPSENPITMFVGNYSESTTMQDFENPSLSLDMVYRFAEGYGLNVEEVYEYNDYLPKDQVISQSPASGTPLAPGDTIQVVVSQGPEQEEVVTTSLEVFLEYIPTYAENDKNKEKPLANKIQVYIGDNNNDITTVAREFEITESQTIKITLYIPSNGTGQYRVLRDGEVVEESNEVYPQ</sequence>
<dbReference type="RefSeq" id="WP_092569641.1">
    <property type="nucleotide sequence ID" value="NZ_FOEN01000001.1"/>
</dbReference>
<dbReference type="SMART" id="SM00220">
    <property type="entry name" value="S_TKc"/>
    <property type="match status" value="1"/>
</dbReference>
<reference evidence="13 14" key="1">
    <citation type="submission" date="2016-10" db="EMBL/GenBank/DDBJ databases">
        <authorList>
            <person name="de Groot N.N."/>
        </authorList>
    </citation>
    <scope>NUCLEOTIDE SEQUENCE [LARGE SCALE GENOMIC DNA]</scope>
    <source>
        <strain evidence="13 14">DSM 15695</strain>
    </source>
</reference>
<keyword evidence="3" id="KW-0808">Transferase</keyword>
<feature type="binding site" evidence="9">
    <location>
        <position position="41"/>
    </location>
    <ligand>
        <name>ATP</name>
        <dbReference type="ChEBI" id="CHEBI:30616"/>
    </ligand>
</feature>
<dbReference type="Pfam" id="PF03793">
    <property type="entry name" value="PASTA"/>
    <property type="match status" value="3"/>
</dbReference>
<comment type="catalytic activity">
    <reaction evidence="8">
        <text>L-seryl-[protein] + ATP = O-phospho-L-seryl-[protein] + ADP + H(+)</text>
        <dbReference type="Rhea" id="RHEA:17989"/>
        <dbReference type="Rhea" id="RHEA-COMP:9863"/>
        <dbReference type="Rhea" id="RHEA-COMP:11604"/>
        <dbReference type="ChEBI" id="CHEBI:15378"/>
        <dbReference type="ChEBI" id="CHEBI:29999"/>
        <dbReference type="ChEBI" id="CHEBI:30616"/>
        <dbReference type="ChEBI" id="CHEBI:83421"/>
        <dbReference type="ChEBI" id="CHEBI:456216"/>
        <dbReference type="EC" id="2.7.11.1"/>
    </reaction>
</comment>
<organism evidence="13 14">
    <name type="scientific">Ignavigranum ruoffiae</name>
    <dbReference type="NCBI Taxonomy" id="89093"/>
    <lineage>
        <taxon>Bacteria</taxon>
        <taxon>Bacillati</taxon>
        <taxon>Bacillota</taxon>
        <taxon>Bacilli</taxon>
        <taxon>Lactobacillales</taxon>
        <taxon>Aerococcaceae</taxon>
        <taxon>Ignavigranum</taxon>
    </lineage>
</organism>
<dbReference type="PANTHER" id="PTHR43289">
    <property type="entry name" value="MITOGEN-ACTIVATED PROTEIN KINASE KINASE KINASE 20-RELATED"/>
    <property type="match status" value="1"/>
</dbReference>
<dbReference type="GO" id="GO:0005524">
    <property type="term" value="F:ATP binding"/>
    <property type="evidence" value="ECO:0007669"/>
    <property type="project" value="UniProtKB-UniRule"/>
</dbReference>
<dbReference type="Pfam" id="PF00069">
    <property type="entry name" value="Pkinase"/>
    <property type="match status" value="1"/>
</dbReference>
<keyword evidence="10" id="KW-0472">Membrane</keyword>
<keyword evidence="4 9" id="KW-0547">Nucleotide-binding</keyword>
<dbReference type="AlphaFoldDB" id="A0A1H8YYJ6"/>
<dbReference type="Gene3D" id="1.10.510.10">
    <property type="entry name" value="Transferase(Phosphotransferase) domain 1"/>
    <property type="match status" value="1"/>
</dbReference>
<evidence type="ECO:0000313" key="13">
    <source>
        <dbReference type="EMBL" id="SEP57279.1"/>
    </source>
</evidence>
<feature type="domain" description="PASTA" evidence="12">
    <location>
        <begin position="363"/>
        <end position="430"/>
    </location>
</feature>
<feature type="domain" description="Protein kinase" evidence="11">
    <location>
        <begin position="12"/>
        <end position="272"/>
    </location>
</feature>
<evidence type="ECO:0000313" key="14">
    <source>
        <dbReference type="Proteomes" id="UP000198833"/>
    </source>
</evidence>
<dbReference type="InterPro" id="IPR017441">
    <property type="entry name" value="Protein_kinase_ATP_BS"/>
</dbReference>
<proteinExistence type="predicted"/>
<evidence type="ECO:0000256" key="2">
    <source>
        <dbReference type="ARBA" id="ARBA00022527"/>
    </source>
</evidence>
<dbReference type="CDD" id="cd06577">
    <property type="entry name" value="PASTA_pknB"/>
    <property type="match status" value="3"/>
</dbReference>
<dbReference type="InterPro" id="IPR008271">
    <property type="entry name" value="Ser/Thr_kinase_AS"/>
</dbReference>
<dbReference type="OrthoDB" id="9788659at2"/>
<keyword evidence="10" id="KW-0812">Transmembrane</keyword>
<evidence type="ECO:0000256" key="8">
    <source>
        <dbReference type="ARBA" id="ARBA00048679"/>
    </source>
</evidence>
<evidence type="ECO:0000256" key="4">
    <source>
        <dbReference type="ARBA" id="ARBA00022741"/>
    </source>
</evidence>
<dbReference type="EMBL" id="FOEN01000001">
    <property type="protein sequence ID" value="SEP57279.1"/>
    <property type="molecule type" value="Genomic_DNA"/>
</dbReference>
<dbReference type="PROSITE" id="PS51178">
    <property type="entry name" value="PASTA"/>
    <property type="match status" value="3"/>
</dbReference>
<dbReference type="SMART" id="SM00740">
    <property type="entry name" value="PASTA"/>
    <property type="match status" value="3"/>
</dbReference>
<evidence type="ECO:0000256" key="5">
    <source>
        <dbReference type="ARBA" id="ARBA00022777"/>
    </source>
</evidence>
<feature type="domain" description="PASTA" evidence="12">
    <location>
        <begin position="500"/>
        <end position="568"/>
    </location>
</feature>
<evidence type="ECO:0000256" key="1">
    <source>
        <dbReference type="ARBA" id="ARBA00012513"/>
    </source>
</evidence>
<gene>
    <name evidence="13" type="ORF">SAMN04488558_10182</name>
</gene>
<dbReference type="PROSITE" id="PS00108">
    <property type="entry name" value="PROTEIN_KINASE_ST"/>
    <property type="match status" value="1"/>
</dbReference>
<dbReference type="PROSITE" id="PS00107">
    <property type="entry name" value="PROTEIN_KINASE_ATP"/>
    <property type="match status" value="1"/>
</dbReference>
<dbReference type="NCBIfam" id="NF033483">
    <property type="entry name" value="PknB_PASTA_kin"/>
    <property type="match status" value="1"/>
</dbReference>
<comment type="catalytic activity">
    <reaction evidence="7">
        <text>L-threonyl-[protein] + ATP = O-phospho-L-threonyl-[protein] + ADP + H(+)</text>
        <dbReference type="Rhea" id="RHEA:46608"/>
        <dbReference type="Rhea" id="RHEA-COMP:11060"/>
        <dbReference type="Rhea" id="RHEA-COMP:11605"/>
        <dbReference type="ChEBI" id="CHEBI:15378"/>
        <dbReference type="ChEBI" id="CHEBI:30013"/>
        <dbReference type="ChEBI" id="CHEBI:30616"/>
        <dbReference type="ChEBI" id="CHEBI:61977"/>
        <dbReference type="ChEBI" id="CHEBI:456216"/>
        <dbReference type="EC" id="2.7.11.1"/>
    </reaction>
</comment>
<keyword evidence="6 9" id="KW-0067">ATP-binding</keyword>
<dbReference type="InterPro" id="IPR005543">
    <property type="entry name" value="PASTA_dom"/>
</dbReference>
<accession>A0A1H8YYJ6</accession>
<evidence type="ECO:0000256" key="3">
    <source>
        <dbReference type="ARBA" id="ARBA00022679"/>
    </source>
</evidence>
<dbReference type="SUPFAM" id="SSF56112">
    <property type="entry name" value="Protein kinase-like (PK-like)"/>
    <property type="match status" value="1"/>
</dbReference>
<evidence type="ECO:0000256" key="6">
    <source>
        <dbReference type="ARBA" id="ARBA00022840"/>
    </source>
</evidence>
<evidence type="ECO:0000259" key="11">
    <source>
        <dbReference type="PROSITE" id="PS50011"/>
    </source>
</evidence>
<dbReference type="Pfam" id="PF21160">
    <property type="entry name" value="PrkC-like_PASTA-like"/>
    <property type="match status" value="1"/>
</dbReference>
<dbReference type="EC" id="2.7.11.1" evidence="1"/>
<dbReference type="STRING" id="89093.SAMN04488558_10182"/>
<protein>
    <recommendedName>
        <fullName evidence="1">non-specific serine/threonine protein kinase</fullName>
        <ecNumber evidence="1">2.7.11.1</ecNumber>
    </recommendedName>
</protein>
<dbReference type="GO" id="GO:0004674">
    <property type="term" value="F:protein serine/threonine kinase activity"/>
    <property type="evidence" value="ECO:0007669"/>
    <property type="project" value="UniProtKB-KW"/>
</dbReference>
<dbReference type="PROSITE" id="PS50011">
    <property type="entry name" value="PROTEIN_KINASE_DOM"/>
    <property type="match status" value="1"/>
</dbReference>
<dbReference type="InterPro" id="IPR011009">
    <property type="entry name" value="Kinase-like_dom_sf"/>
</dbReference>